<accession>A0A0N4VJU4</accession>
<reference evidence="3" key="1">
    <citation type="submission" date="2017-02" db="UniProtKB">
        <authorList>
            <consortium name="WormBaseParasite"/>
        </authorList>
    </citation>
    <scope>IDENTIFICATION</scope>
</reference>
<dbReference type="EMBL" id="UXUI01010849">
    <property type="protein sequence ID" value="VDD95689.1"/>
    <property type="molecule type" value="Genomic_DNA"/>
</dbReference>
<reference evidence="1 2" key="2">
    <citation type="submission" date="2018-10" db="EMBL/GenBank/DDBJ databases">
        <authorList>
            <consortium name="Pathogen Informatics"/>
        </authorList>
    </citation>
    <scope>NUCLEOTIDE SEQUENCE [LARGE SCALE GENOMIC DNA]</scope>
</reference>
<dbReference type="AlphaFoldDB" id="A0A0N4VJU4"/>
<name>A0A0N4VJU4_ENTVE</name>
<evidence type="ECO:0000313" key="1">
    <source>
        <dbReference type="EMBL" id="VDD95689.1"/>
    </source>
</evidence>
<evidence type="ECO:0000313" key="3">
    <source>
        <dbReference type="WBParaSite" id="EVEC_0001111501-mRNA-1"/>
    </source>
</evidence>
<evidence type="ECO:0000313" key="2">
    <source>
        <dbReference type="Proteomes" id="UP000274131"/>
    </source>
</evidence>
<dbReference type="Proteomes" id="UP000274131">
    <property type="component" value="Unassembled WGS sequence"/>
</dbReference>
<gene>
    <name evidence="1" type="ORF">EVEC_LOCUS10440</name>
</gene>
<dbReference type="STRING" id="51028.A0A0N4VJU4"/>
<sequence length="405" mass="46471">MRDQSAGNNSFLRWSEVNIFSPPVLNDTTQEALRLNELLARPQVTCSHKIRIGEEPTFAFCNDSKYFADGKKIGEVFVISGSTTEDKSFIESLNPSRWTMFVTQGFEPLEELEDVGAFLFFFPTYVFLVKHVELRYLLDLRENDDWELDSVISAVLKTKQLQLVVNIDVSDGNRVISQWYNALYRLFFNYNYALFSADSSSPLEERKRFLTYLLDKNEGYCFKKVRGEDTPSFCTNFLSNSTNCSVLLVKYGIVTSDDIQYPPSCQITVVSPVPNPLSGSVYRSFNVGISLKSNEDMQIPSSEVSEPWRLVPLSKIIQNISLETTHLLMLDLEGSEWDVFDCILSTPELDRMKYIGLKLRLWTGEENENYRKFLLHFLNLEKKGFRKVAGVKVTDNSFEVLYKSG</sequence>
<organism evidence="3">
    <name type="scientific">Enterobius vermicularis</name>
    <name type="common">Human pinworm</name>
    <dbReference type="NCBI Taxonomy" id="51028"/>
    <lineage>
        <taxon>Eukaryota</taxon>
        <taxon>Metazoa</taxon>
        <taxon>Ecdysozoa</taxon>
        <taxon>Nematoda</taxon>
        <taxon>Chromadorea</taxon>
        <taxon>Rhabditida</taxon>
        <taxon>Spirurina</taxon>
        <taxon>Oxyuridomorpha</taxon>
        <taxon>Oxyuroidea</taxon>
        <taxon>Oxyuridae</taxon>
        <taxon>Enterobius</taxon>
    </lineage>
</organism>
<proteinExistence type="predicted"/>
<keyword evidence="2" id="KW-1185">Reference proteome</keyword>
<protein>
    <submittedName>
        <fullName evidence="3">Methyltransf_21 domain-containing protein</fullName>
    </submittedName>
</protein>
<dbReference type="WBParaSite" id="EVEC_0001111501-mRNA-1">
    <property type="protein sequence ID" value="EVEC_0001111501-mRNA-1"/>
    <property type="gene ID" value="EVEC_0001111501"/>
</dbReference>
<dbReference type="OrthoDB" id="5860975at2759"/>